<dbReference type="Proteomes" id="UP001362999">
    <property type="component" value="Unassembled WGS sequence"/>
</dbReference>
<gene>
    <name evidence="4" type="ORF">R3P38DRAFT_2887643</name>
</gene>
<dbReference type="InterPro" id="IPR000182">
    <property type="entry name" value="GNAT_dom"/>
</dbReference>
<reference evidence="4 5" key="1">
    <citation type="journal article" date="2024" name="J Genomics">
        <title>Draft genome sequencing and assembly of Favolaschia claudopus CIRM-BRFM 2984 isolated from oak limbs.</title>
        <authorList>
            <person name="Navarro D."/>
            <person name="Drula E."/>
            <person name="Chaduli D."/>
            <person name="Cazenave R."/>
            <person name="Ahrendt S."/>
            <person name="Wang J."/>
            <person name="Lipzen A."/>
            <person name="Daum C."/>
            <person name="Barry K."/>
            <person name="Grigoriev I.V."/>
            <person name="Favel A."/>
            <person name="Rosso M.N."/>
            <person name="Martin F."/>
        </authorList>
    </citation>
    <scope>NUCLEOTIDE SEQUENCE [LARGE SCALE GENOMIC DNA]</scope>
    <source>
        <strain evidence="4 5">CIRM-BRFM 2984</strain>
    </source>
</reference>
<organism evidence="4 5">
    <name type="scientific">Favolaschia claudopus</name>
    <dbReference type="NCBI Taxonomy" id="2862362"/>
    <lineage>
        <taxon>Eukaryota</taxon>
        <taxon>Fungi</taxon>
        <taxon>Dikarya</taxon>
        <taxon>Basidiomycota</taxon>
        <taxon>Agaricomycotina</taxon>
        <taxon>Agaricomycetes</taxon>
        <taxon>Agaricomycetidae</taxon>
        <taxon>Agaricales</taxon>
        <taxon>Marasmiineae</taxon>
        <taxon>Mycenaceae</taxon>
        <taxon>Favolaschia</taxon>
    </lineage>
</organism>
<sequence length="162" mass="18062">MDHSRVTLSPIRSRDIPAIMQLHATLLPVSYPRSFFLHLLLQPSRLCLVARNNDDPIAFVSAVLHREQRLEILTLGVLPKFQQLHLATRLVYAVIDALTQATTAVTVFAQVSASNASARAFYEHIGMTIKGDVVHNLYTTVAWGSRDAYVVSGRLEARNKVE</sequence>
<dbReference type="GO" id="GO:0016747">
    <property type="term" value="F:acyltransferase activity, transferring groups other than amino-acyl groups"/>
    <property type="evidence" value="ECO:0007669"/>
    <property type="project" value="InterPro"/>
</dbReference>
<keyword evidence="2" id="KW-0012">Acyltransferase</keyword>
<evidence type="ECO:0000313" key="4">
    <source>
        <dbReference type="EMBL" id="KAK7043555.1"/>
    </source>
</evidence>
<dbReference type="EMBL" id="JAWWNJ010000012">
    <property type="protein sequence ID" value="KAK7043555.1"/>
    <property type="molecule type" value="Genomic_DNA"/>
</dbReference>
<dbReference type="InterPro" id="IPR016181">
    <property type="entry name" value="Acyl_CoA_acyltransferase"/>
</dbReference>
<keyword evidence="1" id="KW-0808">Transferase</keyword>
<dbReference type="Pfam" id="PF00583">
    <property type="entry name" value="Acetyltransf_1"/>
    <property type="match status" value="1"/>
</dbReference>
<evidence type="ECO:0000259" key="3">
    <source>
        <dbReference type="PROSITE" id="PS51186"/>
    </source>
</evidence>
<evidence type="ECO:0000256" key="2">
    <source>
        <dbReference type="ARBA" id="ARBA00023315"/>
    </source>
</evidence>
<dbReference type="InterPro" id="IPR051556">
    <property type="entry name" value="N-term/lysine_N-AcTrnsfr"/>
</dbReference>
<proteinExistence type="predicted"/>
<dbReference type="Gene3D" id="3.40.630.30">
    <property type="match status" value="1"/>
</dbReference>
<evidence type="ECO:0000313" key="5">
    <source>
        <dbReference type="Proteomes" id="UP001362999"/>
    </source>
</evidence>
<evidence type="ECO:0000256" key="1">
    <source>
        <dbReference type="ARBA" id="ARBA00022679"/>
    </source>
</evidence>
<comment type="caution">
    <text evidence="4">The sequence shown here is derived from an EMBL/GenBank/DDBJ whole genome shotgun (WGS) entry which is preliminary data.</text>
</comment>
<feature type="domain" description="N-acetyltransferase" evidence="3">
    <location>
        <begin position="6"/>
        <end position="156"/>
    </location>
</feature>
<name>A0AAW0CUQ3_9AGAR</name>
<dbReference type="PANTHER" id="PTHR42919:SF8">
    <property type="entry name" value="N-ALPHA-ACETYLTRANSFERASE 50"/>
    <property type="match status" value="1"/>
</dbReference>
<dbReference type="CDD" id="cd04301">
    <property type="entry name" value="NAT_SF"/>
    <property type="match status" value="1"/>
</dbReference>
<dbReference type="SUPFAM" id="SSF55729">
    <property type="entry name" value="Acyl-CoA N-acyltransferases (Nat)"/>
    <property type="match status" value="1"/>
</dbReference>
<dbReference type="PANTHER" id="PTHR42919">
    <property type="entry name" value="N-ALPHA-ACETYLTRANSFERASE"/>
    <property type="match status" value="1"/>
</dbReference>
<dbReference type="PROSITE" id="PS51186">
    <property type="entry name" value="GNAT"/>
    <property type="match status" value="1"/>
</dbReference>
<accession>A0AAW0CUQ3</accession>
<dbReference type="AlphaFoldDB" id="A0AAW0CUQ3"/>
<protein>
    <submittedName>
        <fullName evidence="4">Acyl-CoA N-acyltransferase</fullName>
    </submittedName>
</protein>
<keyword evidence="5" id="KW-1185">Reference proteome</keyword>